<feature type="domain" description="HTH CENPB-type" evidence="2">
    <location>
        <begin position="1"/>
        <end position="20"/>
    </location>
</feature>
<evidence type="ECO:0000259" key="2">
    <source>
        <dbReference type="PROSITE" id="PS51253"/>
    </source>
</evidence>
<dbReference type="GO" id="GO:0003677">
    <property type="term" value="F:DNA binding"/>
    <property type="evidence" value="ECO:0007669"/>
    <property type="project" value="UniProtKB-KW"/>
</dbReference>
<dbReference type="PROSITE" id="PS51253">
    <property type="entry name" value="HTH_CENPB"/>
    <property type="match status" value="1"/>
</dbReference>
<reference evidence="3" key="1">
    <citation type="submission" date="2017-05" db="UniProtKB">
        <authorList>
            <consortium name="EnsemblMetazoa"/>
        </authorList>
    </citation>
    <scope>IDENTIFICATION</scope>
</reference>
<sequence>ASNGGWLDCFKKRHGIQQMTVSGECGDVSEATVTGWHDRVKSLIAGYSPEDI</sequence>
<evidence type="ECO:0000313" key="3">
    <source>
        <dbReference type="EnsemblMetazoa" id="Aqu2.1.22287_001"/>
    </source>
</evidence>
<dbReference type="InterPro" id="IPR006600">
    <property type="entry name" value="HTH_CenpB_DNA-bd_dom"/>
</dbReference>
<proteinExistence type="predicted"/>
<organism evidence="3">
    <name type="scientific">Amphimedon queenslandica</name>
    <name type="common">Sponge</name>
    <dbReference type="NCBI Taxonomy" id="400682"/>
    <lineage>
        <taxon>Eukaryota</taxon>
        <taxon>Metazoa</taxon>
        <taxon>Porifera</taxon>
        <taxon>Demospongiae</taxon>
        <taxon>Heteroscleromorpha</taxon>
        <taxon>Haplosclerida</taxon>
        <taxon>Niphatidae</taxon>
        <taxon>Amphimedon</taxon>
    </lineage>
</organism>
<keyword evidence="1" id="KW-0238">DNA-binding</keyword>
<dbReference type="InParanoid" id="A0A1X7U324"/>
<evidence type="ECO:0000256" key="1">
    <source>
        <dbReference type="ARBA" id="ARBA00023125"/>
    </source>
</evidence>
<protein>
    <recommendedName>
        <fullName evidence="2">HTH CENPB-type domain-containing protein</fullName>
    </recommendedName>
</protein>
<dbReference type="AlphaFoldDB" id="A0A1X7U324"/>
<dbReference type="EnsemblMetazoa" id="Aqu2.1.22287_001">
    <property type="protein sequence ID" value="Aqu2.1.22287_001"/>
    <property type="gene ID" value="Aqu2.1.22287"/>
</dbReference>
<name>A0A1X7U324_AMPQE</name>
<accession>A0A1X7U324</accession>